<gene>
    <name evidence="2" type="ORF">C1280_06160</name>
</gene>
<reference evidence="2 3" key="1">
    <citation type="submission" date="2018-01" db="EMBL/GenBank/DDBJ databases">
        <title>G. obscuriglobus.</title>
        <authorList>
            <person name="Franke J."/>
            <person name="Blomberg W."/>
            <person name="Selmecki A."/>
        </authorList>
    </citation>
    <scope>NUCLEOTIDE SEQUENCE [LARGE SCALE GENOMIC DNA]</scope>
    <source>
        <strain evidence="2 3">DSM 5831</strain>
    </source>
</reference>
<evidence type="ECO:0000313" key="3">
    <source>
        <dbReference type="Proteomes" id="UP000245802"/>
    </source>
</evidence>
<keyword evidence="3" id="KW-1185">Reference proteome</keyword>
<dbReference type="Proteomes" id="UP000245802">
    <property type="component" value="Chromosome"/>
</dbReference>
<name>A0A2Z3GYT2_9BACT</name>
<protein>
    <submittedName>
        <fullName evidence="2">Uncharacterized protein</fullName>
    </submittedName>
</protein>
<dbReference type="EMBL" id="CP025958">
    <property type="protein sequence ID" value="AWM36647.1"/>
    <property type="molecule type" value="Genomic_DNA"/>
</dbReference>
<accession>A0A2Z3GYT2</accession>
<proteinExistence type="predicted"/>
<feature type="region of interest" description="Disordered" evidence="1">
    <location>
        <begin position="1"/>
        <end position="37"/>
    </location>
</feature>
<dbReference type="AlphaFoldDB" id="A0A2Z3GYT2"/>
<evidence type="ECO:0000256" key="1">
    <source>
        <dbReference type="SAM" id="MobiDB-lite"/>
    </source>
</evidence>
<sequence>MRLRRADGLGPMEHLQTGKPVPAEDGDESGNRGLRGARQLTATGLGLALADEPQYLHPLLHAWIGMRVTLRAESFERGGRER</sequence>
<organism evidence="2 3">
    <name type="scientific">Gemmata obscuriglobus</name>
    <dbReference type="NCBI Taxonomy" id="114"/>
    <lineage>
        <taxon>Bacteria</taxon>
        <taxon>Pseudomonadati</taxon>
        <taxon>Planctomycetota</taxon>
        <taxon>Planctomycetia</taxon>
        <taxon>Gemmatales</taxon>
        <taxon>Gemmataceae</taxon>
        <taxon>Gemmata</taxon>
    </lineage>
</organism>
<dbReference type="KEGG" id="gog:C1280_06160"/>
<evidence type="ECO:0000313" key="2">
    <source>
        <dbReference type="EMBL" id="AWM36647.1"/>
    </source>
</evidence>